<proteinExistence type="predicted"/>
<protein>
    <submittedName>
        <fullName evidence="1">Uncharacterized protein</fullName>
    </submittedName>
</protein>
<keyword evidence="2" id="KW-1185">Reference proteome</keyword>
<comment type="caution">
    <text evidence="1">The sequence shown here is derived from an EMBL/GenBank/DDBJ whole genome shotgun (WGS) entry which is preliminary data.</text>
</comment>
<reference evidence="1 2" key="1">
    <citation type="submission" date="2019-03" db="EMBL/GenBank/DDBJ databases">
        <title>Genomic Encyclopedia of Type Strains, Phase IV (KMG-IV): sequencing the most valuable type-strain genomes for metagenomic binning, comparative biology and taxonomic classification.</title>
        <authorList>
            <person name="Goeker M."/>
        </authorList>
    </citation>
    <scope>NUCLEOTIDE SEQUENCE [LARGE SCALE GENOMIC DNA]</scope>
    <source>
        <strain evidence="1 2">DSM 21667</strain>
    </source>
</reference>
<dbReference type="Proteomes" id="UP000295293">
    <property type="component" value="Unassembled WGS sequence"/>
</dbReference>
<organism evidence="1 2">
    <name type="scientific">Tahibacter aquaticus</name>
    <dbReference type="NCBI Taxonomy" id="520092"/>
    <lineage>
        <taxon>Bacteria</taxon>
        <taxon>Pseudomonadati</taxon>
        <taxon>Pseudomonadota</taxon>
        <taxon>Gammaproteobacteria</taxon>
        <taxon>Lysobacterales</taxon>
        <taxon>Rhodanobacteraceae</taxon>
        <taxon>Tahibacter</taxon>
    </lineage>
</organism>
<dbReference type="AlphaFoldDB" id="A0A4V3DMS1"/>
<name>A0A4V3DMS1_9GAMM</name>
<accession>A0A4V3DMS1</accession>
<evidence type="ECO:0000313" key="1">
    <source>
        <dbReference type="EMBL" id="TDR45706.1"/>
    </source>
</evidence>
<evidence type="ECO:0000313" key="2">
    <source>
        <dbReference type="Proteomes" id="UP000295293"/>
    </source>
</evidence>
<dbReference type="EMBL" id="SNZH01000004">
    <property type="protein sequence ID" value="TDR45706.1"/>
    <property type="molecule type" value="Genomic_DNA"/>
</dbReference>
<gene>
    <name evidence="1" type="ORF">DFR29_104134</name>
</gene>
<sequence length="95" mass="10520">MNASDVYKAKLEEASRLEGRLAKATGEDRRERLSDGIDEAELDAENVAHCVALWGDIDLERADFDALLKEVEGKSLGGCQRWRFGVEVLRAAAQN</sequence>